<evidence type="ECO:0008006" key="3">
    <source>
        <dbReference type="Google" id="ProtNLM"/>
    </source>
</evidence>
<gene>
    <name evidence="1" type="ORF">B9P89_29725</name>
</gene>
<evidence type="ECO:0000313" key="2">
    <source>
        <dbReference type="Proteomes" id="UP000215827"/>
    </source>
</evidence>
<dbReference type="RefSeq" id="WP_094543585.1">
    <property type="nucleotide sequence ID" value="NZ_NEEZ01000106.1"/>
</dbReference>
<sequence length="255" mass="29790">MRFLWRPLPYSRLRECDFLNCIDENDSSSWIAALKIFICIVIKSDLDENGEYCAMITYPQVQKMTGMSRQLICCGFDKLKFYKMISSEGVRKKKYSLLTCEKGSTRQKPLTKRFDGLSTGRWCKFPLKGLIDDDGVIPSFLAMSNRNINDLHALRLFIYLLSVRRHGDVFIVVKAETLMKKLRLKRVQLTLALAHMSALGLIVKERYREGDFLSLNKTPAYAFLLCGWDALEWNHNRIKESNWRNDYLESFDNWV</sequence>
<dbReference type="EMBL" id="NEFA01000103">
    <property type="protein sequence ID" value="OYQ91556.1"/>
    <property type="molecule type" value="Genomic_DNA"/>
</dbReference>
<comment type="caution">
    <text evidence="1">The sequence shown here is derived from an EMBL/GenBank/DDBJ whole genome shotgun (WGS) entry which is preliminary data.</text>
</comment>
<protein>
    <recommendedName>
        <fullName evidence="3">Replication protein</fullName>
    </recommendedName>
</protein>
<dbReference type="Proteomes" id="UP000215827">
    <property type="component" value="Unassembled WGS sequence"/>
</dbReference>
<reference evidence="1 2" key="1">
    <citation type="submission" date="2017-04" db="EMBL/GenBank/DDBJ databases">
        <title>Emergence of KPC-2-producing Citrobacter isolates from sediments of a Chinese river.</title>
        <authorList>
            <person name="Zheng B."/>
        </authorList>
    </citation>
    <scope>NUCLEOTIDE SEQUENCE [LARGE SCALE GENOMIC DNA]</scope>
    <source>
        <strain evidence="1 2">C191</strain>
    </source>
</reference>
<accession>A0AA44NHV7</accession>
<name>A0AA44NHV7_CITFR</name>
<organism evidence="1 2">
    <name type="scientific">Citrobacter freundii</name>
    <dbReference type="NCBI Taxonomy" id="546"/>
    <lineage>
        <taxon>Bacteria</taxon>
        <taxon>Pseudomonadati</taxon>
        <taxon>Pseudomonadota</taxon>
        <taxon>Gammaproteobacteria</taxon>
        <taxon>Enterobacterales</taxon>
        <taxon>Enterobacteriaceae</taxon>
        <taxon>Citrobacter</taxon>
        <taxon>Citrobacter freundii complex</taxon>
    </lineage>
</organism>
<proteinExistence type="predicted"/>
<dbReference type="AlphaFoldDB" id="A0AA44NHV7"/>
<evidence type="ECO:0000313" key="1">
    <source>
        <dbReference type="EMBL" id="OYQ91556.1"/>
    </source>
</evidence>